<dbReference type="EMBL" id="PQXL01000487">
    <property type="protein sequence ID" value="THV45443.1"/>
    <property type="molecule type" value="Genomic_DNA"/>
</dbReference>
<proteinExistence type="predicted"/>
<keyword evidence="2" id="KW-1185">Reference proteome</keyword>
<accession>A0A4S8QKP4</accession>
<protein>
    <submittedName>
        <fullName evidence="1">Uncharacterized protein</fullName>
    </submittedName>
</protein>
<reference evidence="1 2" key="1">
    <citation type="submission" date="2017-12" db="EMBL/GenBank/DDBJ databases">
        <title>Comparative genomics of Botrytis spp.</title>
        <authorList>
            <person name="Valero-Jimenez C.A."/>
            <person name="Tapia P."/>
            <person name="Veloso J."/>
            <person name="Silva-Moreno E."/>
            <person name="Staats M."/>
            <person name="Valdes J.H."/>
            <person name="Van Kan J.A.L."/>
        </authorList>
    </citation>
    <scope>NUCLEOTIDE SEQUENCE [LARGE SCALE GENOMIC DNA]</scope>
    <source>
        <strain evidence="1 2">MUCL435</strain>
    </source>
</reference>
<gene>
    <name evidence="1" type="ORF">BGAL_0488g00050</name>
</gene>
<comment type="caution">
    <text evidence="1">The sequence shown here is derived from an EMBL/GenBank/DDBJ whole genome shotgun (WGS) entry which is preliminary data.</text>
</comment>
<evidence type="ECO:0000313" key="1">
    <source>
        <dbReference type="EMBL" id="THV45443.1"/>
    </source>
</evidence>
<evidence type="ECO:0000313" key="2">
    <source>
        <dbReference type="Proteomes" id="UP000308671"/>
    </source>
</evidence>
<name>A0A4S8QKP4_9HELO</name>
<dbReference type="Proteomes" id="UP000308671">
    <property type="component" value="Unassembled WGS sequence"/>
</dbReference>
<sequence>MDRDSADVQHIPPKDDEELYFLQSIDIKRFQWAFKLNLNEYYQDEYTGVRDRDALVDMGLMLTSIDYQDRMSAHIIAKSILELSQRS</sequence>
<organism evidence="1 2">
    <name type="scientific">Botrytis galanthina</name>
    <dbReference type="NCBI Taxonomy" id="278940"/>
    <lineage>
        <taxon>Eukaryota</taxon>
        <taxon>Fungi</taxon>
        <taxon>Dikarya</taxon>
        <taxon>Ascomycota</taxon>
        <taxon>Pezizomycotina</taxon>
        <taxon>Leotiomycetes</taxon>
        <taxon>Helotiales</taxon>
        <taxon>Sclerotiniaceae</taxon>
        <taxon>Botrytis</taxon>
    </lineage>
</organism>
<dbReference type="AlphaFoldDB" id="A0A4S8QKP4"/>